<evidence type="ECO:0000313" key="8">
    <source>
        <dbReference type="Proteomes" id="UP000008316"/>
    </source>
</evidence>
<dbReference type="HOGENOM" id="CLU_117503_5_1_4"/>
<feature type="domain" description="DNA-binding protein H-NS-like C-terminal" evidence="6">
    <location>
        <begin position="56"/>
        <end position="95"/>
    </location>
</feature>
<evidence type="ECO:0000256" key="1">
    <source>
        <dbReference type="ARBA" id="ARBA00004453"/>
    </source>
</evidence>
<accession>F2LSD0</accession>
<keyword evidence="4" id="KW-0238">DNA-binding</keyword>
<organism evidence="7 8">
    <name type="scientific">Burkholderia gladioli (strain BSR3)</name>
    <dbReference type="NCBI Taxonomy" id="999541"/>
    <lineage>
        <taxon>Bacteria</taxon>
        <taxon>Pseudomonadati</taxon>
        <taxon>Pseudomonadota</taxon>
        <taxon>Betaproteobacteria</taxon>
        <taxon>Burkholderiales</taxon>
        <taxon>Burkholderiaceae</taxon>
        <taxon>Burkholderia</taxon>
    </lineage>
</organism>
<keyword evidence="3" id="KW-0963">Cytoplasm</keyword>
<reference evidence="7 8" key="1">
    <citation type="journal article" date="2011" name="J. Bacteriol.">
        <title>Complete genome sequence of Burkholderia gladioli BSR3.</title>
        <authorList>
            <person name="Seo Y.S."/>
            <person name="Lim J."/>
            <person name="Choi B.S."/>
            <person name="Kim H."/>
            <person name="Goo E."/>
            <person name="Lee B."/>
            <person name="Lim J.S."/>
            <person name="Choi I.Y."/>
            <person name="Moon J.S."/>
            <person name="Kim J."/>
            <person name="Hwang I."/>
        </authorList>
    </citation>
    <scope>NUCLEOTIDE SEQUENCE [LARGE SCALE GENOMIC DNA]</scope>
    <source>
        <strain evidence="8">BSR3</strain>
    </source>
</reference>
<evidence type="ECO:0000256" key="2">
    <source>
        <dbReference type="ARBA" id="ARBA00010610"/>
    </source>
</evidence>
<proteinExistence type="inferred from homology"/>
<evidence type="ECO:0000313" key="7">
    <source>
        <dbReference type="EMBL" id="AEA65726.1"/>
    </source>
</evidence>
<dbReference type="Proteomes" id="UP000008316">
    <property type="component" value="Plasmid bgla_3p"/>
</dbReference>
<keyword evidence="8" id="KW-1185">Reference proteome</keyword>
<dbReference type="GO" id="GO:0003677">
    <property type="term" value="F:DNA binding"/>
    <property type="evidence" value="ECO:0007669"/>
    <property type="project" value="UniProtKB-KW"/>
</dbReference>
<evidence type="ECO:0000256" key="5">
    <source>
        <dbReference type="SAM" id="MobiDB-lite"/>
    </source>
</evidence>
<keyword evidence="7" id="KW-0614">Plasmid</keyword>
<feature type="region of interest" description="Disordered" evidence="5">
    <location>
        <begin position="49"/>
        <end position="82"/>
    </location>
</feature>
<dbReference type="GO" id="GO:0009295">
    <property type="term" value="C:nucleoid"/>
    <property type="evidence" value="ECO:0007669"/>
    <property type="project" value="UniProtKB-SubCell"/>
</dbReference>
<evidence type="ECO:0000256" key="3">
    <source>
        <dbReference type="ARBA" id="ARBA00022490"/>
    </source>
</evidence>
<gene>
    <name evidence="7" type="ordered locus">bgla_3p0250</name>
</gene>
<evidence type="ECO:0000256" key="4">
    <source>
        <dbReference type="ARBA" id="ARBA00023125"/>
    </source>
</evidence>
<dbReference type="AlphaFoldDB" id="F2LSD0"/>
<comment type="subcellular location">
    <subcellularLocation>
        <location evidence="1">Cytoplasm</location>
        <location evidence="1">Nucleoid</location>
    </subcellularLocation>
</comment>
<dbReference type="InterPro" id="IPR027444">
    <property type="entry name" value="H-NS_C_dom"/>
</dbReference>
<dbReference type="Pfam" id="PF00816">
    <property type="entry name" value="Histone_HNS"/>
    <property type="match status" value="1"/>
</dbReference>
<dbReference type="EMBL" id="CP002603">
    <property type="protein sequence ID" value="AEA65726.1"/>
    <property type="molecule type" value="Genomic_DNA"/>
</dbReference>
<dbReference type="SUPFAM" id="SSF81273">
    <property type="entry name" value="H-NS histone-like proteins"/>
    <property type="match status" value="1"/>
</dbReference>
<protein>
    <submittedName>
        <fullName evidence="7">Histone family protein nucleoid-structuring protein H-NS</fullName>
    </submittedName>
</protein>
<comment type="similarity">
    <text evidence="2">Belongs to the histone-like protein H-NS family.</text>
</comment>
<dbReference type="PANTHER" id="PTHR38097:SF2">
    <property type="entry name" value="DNA-BINDING PROTEIN STPA"/>
    <property type="match status" value="1"/>
</dbReference>
<sequence length="97" mass="10869">MTTKTYRDLLKERSDLDVKIEAARKDEHAAALEKIKSLMVENNISLSELTGRRGPKRGTASIAPKYRDPQSGKTWTGRGKPPMWIAGKNRDDFLIAA</sequence>
<dbReference type="SMART" id="SM00528">
    <property type="entry name" value="HNS"/>
    <property type="match status" value="1"/>
</dbReference>
<name>F2LSD0_BURGS</name>
<dbReference type="KEGG" id="bgd:bgla_3p0250"/>
<geneLocation type="plasmid" evidence="7 8">
    <name>bgla_3p</name>
</geneLocation>
<dbReference type="Gene3D" id="4.10.430.30">
    <property type="match status" value="1"/>
</dbReference>
<dbReference type="PANTHER" id="PTHR38097">
    <property type="match status" value="1"/>
</dbReference>
<dbReference type="RefSeq" id="WP_013691861.1">
    <property type="nucleotide sequence ID" value="NC_015378.1"/>
</dbReference>
<evidence type="ECO:0000259" key="6">
    <source>
        <dbReference type="SMART" id="SM00528"/>
    </source>
</evidence>